<proteinExistence type="predicted"/>
<reference evidence="1" key="3">
    <citation type="submission" date="2025-08" db="UniProtKB">
        <authorList>
            <consortium name="Ensembl"/>
        </authorList>
    </citation>
    <scope>IDENTIFICATION</scope>
</reference>
<dbReference type="AlphaFoldDB" id="F7BE87"/>
<sequence>TKQKCAGHVCRHRLFRLWETHKTVKAQKLRKEQDGQVIDLEDPNHGTKDPDVVARAELIKACRAYFADTYLKNTENKIVGRCMYWGK</sequence>
<name>F7BE87_CIOIN</name>
<evidence type="ECO:0000313" key="2">
    <source>
        <dbReference type="Proteomes" id="UP000008144"/>
    </source>
</evidence>
<dbReference type="EMBL" id="EAAA01001796">
    <property type="status" value="NOT_ANNOTATED_CDS"/>
    <property type="molecule type" value="Genomic_DNA"/>
</dbReference>
<organism evidence="1 2">
    <name type="scientific">Ciona intestinalis</name>
    <name type="common">Transparent sea squirt</name>
    <name type="synonym">Ascidia intestinalis</name>
    <dbReference type="NCBI Taxonomy" id="7719"/>
    <lineage>
        <taxon>Eukaryota</taxon>
        <taxon>Metazoa</taxon>
        <taxon>Chordata</taxon>
        <taxon>Tunicata</taxon>
        <taxon>Ascidiacea</taxon>
        <taxon>Phlebobranchia</taxon>
        <taxon>Cionidae</taxon>
        <taxon>Ciona</taxon>
    </lineage>
</organism>
<dbReference type="InParanoid" id="F7BE87"/>
<dbReference type="Proteomes" id="UP000008144">
    <property type="component" value="Chromosome 3"/>
</dbReference>
<reference evidence="1" key="4">
    <citation type="submission" date="2025-09" db="UniProtKB">
        <authorList>
            <consortium name="Ensembl"/>
        </authorList>
    </citation>
    <scope>IDENTIFICATION</scope>
</reference>
<dbReference type="Ensembl" id="ENSCINT00000023559.2">
    <property type="protein sequence ID" value="ENSCINP00000023313.2"/>
    <property type="gene ID" value="ENSCING00000012509.2"/>
</dbReference>
<evidence type="ECO:0000313" key="1">
    <source>
        <dbReference type="Ensembl" id="ENSCINP00000023313.2"/>
    </source>
</evidence>
<reference evidence="2" key="1">
    <citation type="journal article" date="2002" name="Science">
        <title>The draft genome of Ciona intestinalis: insights into chordate and vertebrate origins.</title>
        <authorList>
            <person name="Dehal P."/>
            <person name="Satou Y."/>
            <person name="Campbell R.K."/>
            <person name="Chapman J."/>
            <person name="Degnan B."/>
            <person name="De Tomaso A."/>
            <person name="Davidson B."/>
            <person name="Di Gregorio A."/>
            <person name="Gelpke M."/>
            <person name="Goodstein D.M."/>
            <person name="Harafuji N."/>
            <person name="Hastings K.E."/>
            <person name="Ho I."/>
            <person name="Hotta K."/>
            <person name="Huang W."/>
            <person name="Kawashima T."/>
            <person name="Lemaire P."/>
            <person name="Martinez D."/>
            <person name="Meinertzhagen I.A."/>
            <person name="Necula S."/>
            <person name="Nonaka M."/>
            <person name="Putnam N."/>
            <person name="Rash S."/>
            <person name="Saiga H."/>
            <person name="Satake M."/>
            <person name="Terry A."/>
            <person name="Yamada L."/>
            <person name="Wang H.G."/>
            <person name="Awazu S."/>
            <person name="Azumi K."/>
            <person name="Boore J."/>
            <person name="Branno M."/>
            <person name="Chin-Bow S."/>
            <person name="DeSantis R."/>
            <person name="Doyle S."/>
            <person name="Francino P."/>
            <person name="Keys D.N."/>
            <person name="Haga S."/>
            <person name="Hayashi H."/>
            <person name="Hino K."/>
            <person name="Imai K.S."/>
            <person name="Inaba K."/>
            <person name="Kano S."/>
            <person name="Kobayashi K."/>
            <person name="Kobayashi M."/>
            <person name="Lee B.I."/>
            <person name="Makabe K.W."/>
            <person name="Manohar C."/>
            <person name="Matassi G."/>
            <person name="Medina M."/>
            <person name="Mochizuki Y."/>
            <person name="Mount S."/>
            <person name="Morishita T."/>
            <person name="Miura S."/>
            <person name="Nakayama A."/>
            <person name="Nishizaka S."/>
            <person name="Nomoto H."/>
            <person name="Ohta F."/>
            <person name="Oishi K."/>
            <person name="Rigoutsos I."/>
            <person name="Sano M."/>
            <person name="Sasaki A."/>
            <person name="Sasakura Y."/>
            <person name="Shoguchi E."/>
            <person name="Shin-i T."/>
            <person name="Spagnuolo A."/>
            <person name="Stainier D."/>
            <person name="Suzuki M.M."/>
            <person name="Tassy O."/>
            <person name="Takatori N."/>
            <person name="Tokuoka M."/>
            <person name="Yagi K."/>
            <person name="Yoshizaki F."/>
            <person name="Wada S."/>
            <person name="Zhang C."/>
            <person name="Hyatt P.D."/>
            <person name="Larimer F."/>
            <person name="Detter C."/>
            <person name="Doggett N."/>
            <person name="Glavina T."/>
            <person name="Hawkins T."/>
            <person name="Richardson P."/>
            <person name="Lucas S."/>
            <person name="Kohara Y."/>
            <person name="Levine M."/>
            <person name="Satoh N."/>
            <person name="Rokhsar D.S."/>
        </authorList>
    </citation>
    <scope>NUCLEOTIDE SEQUENCE [LARGE SCALE GENOMIC DNA]</scope>
</reference>
<protein>
    <submittedName>
        <fullName evidence="1">Uncharacterized protein</fullName>
    </submittedName>
</protein>
<reference evidence="1" key="2">
    <citation type="journal article" date="2008" name="Genome Biol.">
        <title>Improved genome assembly and evidence-based global gene model set for the chordate Ciona intestinalis: new insight into intron and operon populations.</title>
        <authorList>
            <person name="Satou Y."/>
            <person name="Mineta K."/>
            <person name="Ogasawara M."/>
            <person name="Sasakura Y."/>
            <person name="Shoguchi E."/>
            <person name="Ueno K."/>
            <person name="Yamada L."/>
            <person name="Matsumoto J."/>
            <person name="Wasserscheid J."/>
            <person name="Dewar K."/>
            <person name="Wiley G.B."/>
            <person name="Macmil S.L."/>
            <person name="Roe B.A."/>
            <person name="Zeller R.W."/>
            <person name="Hastings K.E."/>
            <person name="Lemaire P."/>
            <person name="Lindquist E."/>
            <person name="Endo T."/>
            <person name="Hotta K."/>
            <person name="Inaba K."/>
        </authorList>
    </citation>
    <scope>NUCLEOTIDE SEQUENCE [LARGE SCALE GENOMIC DNA]</scope>
    <source>
        <strain evidence="1">wild type</strain>
    </source>
</reference>
<keyword evidence="2" id="KW-1185">Reference proteome</keyword>
<dbReference type="HOGENOM" id="CLU_2489012_0_0_1"/>
<accession>F7BE87</accession>
<dbReference type="GeneTree" id="ENSGT00390000001331"/>
<dbReference type="OMA" id="RCMYWGK"/>